<keyword evidence="11" id="KW-0325">Glycoprotein</keyword>
<dbReference type="Gene3D" id="2.60.120.260">
    <property type="entry name" value="Galactose-binding domain-like"/>
    <property type="match status" value="1"/>
</dbReference>
<dbReference type="PROSITE" id="PS01285">
    <property type="entry name" value="FA58C_1"/>
    <property type="match status" value="1"/>
</dbReference>
<keyword evidence="5" id="KW-0547">Nucleotide-binding</keyword>
<name>A0A3M0JFS1_HIRRU</name>
<comment type="caution">
    <text evidence="15">The sequence shown here is derived from an EMBL/GenBank/DDBJ whole genome shotgun (WGS) entry which is preliminary data.</text>
</comment>
<dbReference type="SUPFAM" id="SSF49785">
    <property type="entry name" value="Galactose-binding domain-like"/>
    <property type="match status" value="1"/>
</dbReference>
<dbReference type="SMART" id="SM00231">
    <property type="entry name" value="FA58C"/>
    <property type="match status" value="1"/>
</dbReference>
<dbReference type="OrthoDB" id="6071166at2759"/>
<evidence type="ECO:0000256" key="1">
    <source>
        <dbReference type="ARBA" id="ARBA00004251"/>
    </source>
</evidence>
<evidence type="ECO:0000256" key="12">
    <source>
        <dbReference type="ARBA" id="ARBA00061639"/>
    </source>
</evidence>
<dbReference type="STRING" id="333673.A0A3M0JFS1"/>
<sequence length="214" mass="23576">MIFCMLLLASLPEPSGAEVNPAICRYPLGMHEGTIRDEDITASSQWYDSTGPQYARLQREEGDGAWCPAGLLEPEDVQFLQIDLHKLFFITLVGTQGRHARATGKEFARAYRIDYSRNGERWISWRDRQGRKVSLGSAWKAALCNACPPHPARCVVLHPGSAAAACSASGLCLLRVIQQRCSIPDVGSTGISSGQDWKVLEGLSATQLSWVFWP</sequence>
<dbReference type="EMBL" id="QRBI01000209">
    <property type="protein sequence ID" value="RMB93526.1"/>
    <property type="molecule type" value="Genomic_DNA"/>
</dbReference>
<dbReference type="PROSITE" id="PS50022">
    <property type="entry name" value="FA58C_3"/>
    <property type="match status" value="1"/>
</dbReference>
<dbReference type="CDD" id="cd00057">
    <property type="entry name" value="FA58C"/>
    <property type="match status" value="1"/>
</dbReference>
<evidence type="ECO:0000313" key="16">
    <source>
        <dbReference type="Proteomes" id="UP000269221"/>
    </source>
</evidence>
<keyword evidence="10" id="KW-0675">Receptor</keyword>
<evidence type="ECO:0000256" key="13">
    <source>
        <dbReference type="SAM" id="SignalP"/>
    </source>
</evidence>
<dbReference type="PANTHER" id="PTHR24543">
    <property type="entry name" value="MULTICOPPER OXIDASE-RELATED"/>
    <property type="match status" value="1"/>
</dbReference>
<evidence type="ECO:0000256" key="10">
    <source>
        <dbReference type="ARBA" id="ARBA00023170"/>
    </source>
</evidence>
<keyword evidence="6" id="KW-0067">ATP-binding</keyword>
<feature type="domain" description="F5/8 type C" evidence="14">
    <location>
        <begin position="24"/>
        <end position="176"/>
    </location>
</feature>
<dbReference type="GO" id="GO:0005886">
    <property type="term" value="C:plasma membrane"/>
    <property type="evidence" value="ECO:0007669"/>
    <property type="project" value="UniProtKB-SubCell"/>
</dbReference>
<keyword evidence="16" id="KW-1185">Reference proteome</keyword>
<dbReference type="Pfam" id="PF00754">
    <property type="entry name" value="F5_F8_type_C"/>
    <property type="match status" value="1"/>
</dbReference>
<gene>
    <name evidence="15" type="ORF">DUI87_30224</name>
</gene>
<evidence type="ECO:0000259" key="14">
    <source>
        <dbReference type="PROSITE" id="PS50022"/>
    </source>
</evidence>
<evidence type="ECO:0000256" key="6">
    <source>
        <dbReference type="ARBA" id="ARBA00022840"/>
    </source>
</evidence>
<keyword evidence="7" id="KW-1133">Transmembrane helix</keyword>
<evidence type="ECO:0000256" key="7">
    <source>
        <dbReference type="ARBA" id="ARBA00022989"/>
    </source>
</evidence>
<evidence type="ECO:0000256" key="8">
    <source>
        <dbReference type="ARBA" id="ARBA00023136"/>
    </source>
</evidence>
<keyword evidence="8" id="KW-0472">Membrane</keyword>
<reference evidence="15 16" key="1">
    <citation type="submission" date="2018-07" db="EMBL/GenBank/DDBJ databases">
        <title>A high quality draft genome assembly of the barn swallow (H. rustica rustica).</title>
        <authorList>
            <person name="Formenti G."/>
            <person name="Chiara M."/>
            <person name="Poveda L."/>
            <person name="Francoijs K.-J."/>
            <person name="Bonisoli-Alquati A."/>
            <person name="Canova L."/>
            <person name="Gianfranceschi L."/>
            <person name="Horner D.S."/>
            <person name="Saino N."/>
        </authorList>
    </citation>
    <scope>NUCLEOTIDE SEQUENCE [LARGE SCALE GENOMIC DNA]</scope>
    <source>
        <strain evidence="15">Chelidonia</strain>
        <tissue evidence="15">Blood</tissue>
    </source>
</reference>
<dbReference type="InterPro" id="IPR000421">
    <property type="entry name" value="FA58C"/>
</dbReference>
<evidence type="ECO:0000256" key="4">
    <source>
        <dbReference type="ARBA" id="ARBA00022729"/>
    </source>
</evidence>
<keyword evidence="4 13" id="KW-0732">Signal</keyword>
<dbReference type="FunFam" id="2.60.120.260:FF:000007">
    <property type="entry name" value="Discoidin domain receptor tyrosine kinase 1"/>
    <property type="match status" value="1"/>
</dbReference>
<feature type="chain" id="PRO_5017960427" description="F5/8 type C domain-containing protein" evidence="13">
    <location>
        <begin position="18"/>
        <end position="214"/>
    </location>
</feature>
<dbReference type="InterPro" id="IPR008979">
    <property type="entry name" value="Galactose-bd-like_sf"/>
</dbReference>
<dbReference type="GO" id="GO:0005524">
    <property type="term" value="F:ATP binding"/>
    <property type="evidence" value="ECO:0007669"/>
    <property type="project" value="UniProtKB-KW"/>
</dbReference>
<feature type="signal peptide" evidence="13">
    <location>
        <begin position="1"/>
        <end position="17"/>
    </location>
</feature>
<comment type="subcellular location">
    <subcellularLocation>
        <location evidence="1">Cell membrane</location>
        <topology evidence="1">Single-pass type I membrane protein</topology>
    </subcellularLocation>
</comment>
<dbReference type="AlphaFoldDB" id="A0A3M0JFS1"/>
<keyword evidence="3" id="KW-0812">Transmembrane</keyword>
<keyword evidence="9" id="KW-1015">Disulfide bond</keyword>
<comment type="similarity">
    <text evidence="12">Belongs to the protein kinase superfamily. Tyr protein kinase family. Insulin receptor subfamily.</text>
</comment>
<evidence type="ECO:0000313" key="15">
    <source>
        <dbReference type="EMBL" id="RMB93526.1"/>
    </source>
</evidence>
<protein>
    <recommendedName>
        <fullName evidence="14">F5/8 type C domain-containing protein</fullName>
    </recommendedName>
</protein>
<evidence type="ECO:0000256" key="5">
    <source>
        <dbReference type="ARBA" id="ARBA00022741"/>
    </source>
</evidence>
<dbReference type="Proteomes" id="UP000269221">
    <property type="component" value="Unassembled WGS sequence"/>
</dbReference>
<keyword evidence="2" id="KW-1003">Cell membrane</keyword>
<evidence type="ECO:0000256" key="3">
    <source>
        <dbReference type="ARBA" id="ARBA00022692"/>
    </source>
</evidence>
<dbReference type="PANTHER" id="PTHR24543:SF291">
    <property type="entry name" value="SMOKE ALARM, ISOFORM D"/>
    <property type="match status" value="1"/>
</dbReference>
<evidence type="ECO:0000256" key="2">
    <source>
        <dbReference type="ARBA" id="ARBA00022475"/>
    </source>
</evidence>
<evidence type="ECO:0000256" key="11">
    <source>
        <dbReference type="ARBA" id="ARBA00023180"/>
    </source>
</evidence>
<organism evidence="15 16">
    <name type="scientific">Hirundo rustica rustica</name>
    <dbReference type="NCBI Taxonomy" id="333673"/>
    <lineage>
        <taxon>Eukaryota</taxon>
        <taxon>Metazoa</taxon>
        <taxon>Chordata</taxon>
        <taxon>Craniata</taxon>
        <taxon>Vertebrata</taxon>
        <taxon>Euteleostomi</taxon>
        <taxon>Archelosauria</taxon>
        <taxon>Archosauria</taxon>
        <taxon>Dinosauria</taxon>
        <taxon>Saurischia</taxon>
        <taxon>Theropoda</taxon>
        <taxon>Coelurosauria</taxon>
        <taxon>Aves</taxon>
        <taxon>Neognathae</taxon>
        <taxon>Neoaves</taxon>
        <taxon>Telluraves</taxon>
        <taxon>Australaves</taxon>
        <taxon>Passeriformes</taxon>
        <taxon>Sylvioidea</taxon>
        <taxon>Hirundinidae</taxon>
        <taxon>Hirundo</taxon>
    </lineage>
</organism>
<evidence type="ECO:0000256" key="9">
    <source>
        <dbReference type="ARBA" id="ARBA00023157"/>
    </source>
</evidence>
<proteinExistence type="inferred from homology"/>
<accession>A0A3M0JFS1</accession>